<dbReference type="AlphaFoldDB" id="W9R3D7"/>
<evidence type="ECO:0000313" key="2">
    <source>
        <dbReference type="EMBL" id="EXB55203.1"/>
    </source>
</evidence>
<feature type="region of interest" description="Disordered" evidence="1">
    <location>
        <begin position="242"/>
        <end position="274"/>
    </location>
</feature>
<dbReference type="EMBL" id="KE344222">
    <property type="protein sequence ID" value="EXB55203.1"/>
    <property type="molecule type" value="Genomic_DNA"/>
</dbReference>
<organism evidence="2 3">
    <name type="scientific">Morus notabilis</name>
    <dbReference type="NCBI Taxonomy" id="981085"/>
    <lineage>
        <taxon>Eukaryota</taxon>
        <taxon>Viridiplantae</taxon>
        <taxon>Streptophyta</taxon>
        <taxon>Embryophyta</taxon>
        <taxon>Tracheophyta</taxon>
        <taxon>Spermatophyta</taxon>
        <taxon>Magnoliopsida</taxon>
        <taxon>eudicotyledons</taxon>
        <taxon>Gunneridae</taxon>
        <taxon>Pentapetalae</taxon>
        <taxon>rosids</taxon>
        <taxon>fabids</taxon>
        <taxon>Rosales</taxon>
        <taxon>Moraceae</taxon>
        <taxon>Moreae</taxon>
        <taxon>Morus</taxon>
    </lineage>
</organism>
<name>W9R3D7_9ROSA</name>
<feature type="compositionally biased region" description="Gly residues" evidence="1">
    <location>
        <begin position="119"/>
        <end position="139"/>
    </location>
</feature>
<keyword evidence="3" id="KW-1185">Reference proteome</keyword>
<accession>W9R3D7</accession>
<sequence>MNTAQISACQPRTAICGRNAFGFQLRKLKPSNLGFYGRQVPKTCLKLSSHGHGRLFCAPVLKSRRSSLVCLSKTGGDNEEGSPWKAFEKAMGNLKGQSIEDVLRQQIEKGEFATDRDGGGGPPSGGSGGGGGGADGSGGSEDEGLSGVLDETLQVVLATVGFILLYIYIISGEELIKLAKDYLKYFFKGTESVRLKRAMYQWRRFFQKLTEKKEYDPYWLEKEIINTPTWWDSPEKYRHILRPSTPSTSKSPPDSYEESNSFDSYEESYREDDF</sequence>
<evidence type="ECO:0000256" key="1">
    <source>
        <dbReference type="SAM" id="MobiDB-lite"/>
    </source>
</evidence>
<dbReference type="GO" id="GO:0009507">
    <property type="term" value="C:chloroplast"/>
    <property type="evidence" value="ECO:0007669"/>
    <property type="project" value="TreeGrafter"/>
</dbReference>
<reference evidence="3" key="1">
    <citation type="submission" date="2013-01" db="EMBL/GenBank/DDBJ databases">
        <title>Draft Genome Sequence of a Mulberry Tree, Morus notabilis C.K. Schneid.</title>
        <authorList>
            <person name="He N."/>
            <person name="Zhao S."/>
        </authorList>
    </citation>
    <scope>NUCLEOTIDE SEQUENCE</scope>
</reference>
<dbReference type="PANTHER" id="PTHR35483">
    <property type="entry name" value="NUCLEUSENVELOPE PROTEIN"/>
    <property type="match status" value="1"/>
</dbReference>
<dbReference type="PANTHER" id="PTHR35483:SF1">
    <property type="entry name" value="GLYCINE-RICH PROTEIN-RELATED"/>
    <property type="match status" value="1"/>
</dbReference>
<proteinExistence type="predicted"/>
<dbReference type="eggNOG" id="ENOG502RYKX">
    <property type="taxonomic scope" value="Eukaryota"/>
</dbReference>
<gene>
    <name evidence="2" type="ORF">L484_018130</name>
</gene>
<evidence type="ECO:0000313" key="3">
    <source>
        <dbReference type="Proteomes" id="UP000030645"/>
    </source>
</evidence>
<protein>
    <recommendedName>
        <fullName evidence="4">Glycine-rich protein</fullName>
    </recommendedName>
</protein>
<dbReference type="STRING" id="981085.W9R3D7"/>
<feature type="compositionally biased region" description="Acidic residues" evidence="1">
    <location>
        <begin position="264"/>
        <end position="274"/>
    </location>
</feature>
<feature type="compositionally biased region" description="Low complexity" evidence="1">
    <location>
        <begin position="243"/>
        <end position="253"/>
    </location>
</feature>
<dbReference type="OrthoDB" id="1680511at2759"/>
<evidence type="ECO:0008006" key="4">
    <source>
        <dbReference type="Google" id="ProtNLM"/>
    </source>
</evidence>
<feature type="region of interest" description="Disordered" evidence="1">
    <location>
        <begin position="111"/>
        <end position="143"/>
    </location>
</feature>
<dbReference type="Proteomes" id="UP000030645">
    <property type="component" value="Unassembled WGS sequence"/>
</dbReference>
<dbReference type="KEGG" id="mnt:21401108"/>